<keyword evidence="2" id="KW-0472">Membrane</keyword>
<dbReference type="PROSITE" id="PS50202">
    <property type="entry name" value="MSP"/>
    <property type="match status" value="1"/>
</dbReference>
<evidence type="ECO:0000256" key="2">
    <source>
        <dbReference type="SAM" id="Phobius"/>
    </source>
</evidence>
<comment type="similarity">
    <text evidence="1">Belongs to the VAMP-associated protein (VAP) (TC 9.B.17) family.</text>
</comment>
<dbReference type="GO" id="GO:0061817">
    <property type="term" value="P:endoplasmic reticulum-plasma membrane tethering"/>
    <property type="evidence" value="ECO:0007669"/>
    <property type="project" value="TreeGrafter"/>
</dbReference>
<dbReference type="GO" id="GO:0005886">
    <property type="term" value="C:plasma membrane"/>
    <property type="evidence" value="ECO:0007669"/>
    <property type="project" value="TreeGrafter"/>
</dbReference>
<proteinExistence type="inferred from homology"/>
<dbReference type="PANTHER" id="PTHR10809:SF160">
    <property type="entry name" value="VESICLE-ASSOCIATED PROTEIN 1-3"/>
    <property type="match status" value="1"/>
</dbReference>
<feature type="domain" description="MSP" evidence="3">
    <location>
        <begin position="56"/>
        <end position="187"/>
    </location>
</feature>
<evidence type="ECO:0000259" key="3">
    <source>
        <dbReference type="PROSITE" id="PS50202"/>
    </source>
</evidence>
<dbReference type="InterPro" id="IPR000535">
    <property type="entry name" value="MSP_dom"/>
</dbReference>
<dbReference type="STRING" id="200361.A0A453CP30"/>
<feature type="transmembrane region" description="Helical" evidence="2">
    <location>
        <begin position="279"/>
        <end position="299"/>
    </location>
</feature>
<reference evidence="4" key="3">
    <citation type="journal article" date="2017" name="Nature">
        <title>Genome sequence of the progenitor of the wheat D genome Aegilops tauschii.</title>
        <authorList>
            <person name="Luo M.C."/>
            <person name="Gu Y.Q."/>
            <person name="Puiu D."/>
            <person name="Wang H."/>
            <person name="Twardziok S.O."/>
            <person name="Deal K.R."/>
            <person name="Huo N."/>
            <person name="Zhu T."/>
            <person name="Wang L."/>
            <person name="Wang Y."/>
            <person name="McGuire P.E."/>
            <person name="Liu S."/>
            <person name="Long H."/>
            <person name="Ramasamy R.K."/>
            <person name="Rodriguez J.C."/>
            <person name="Van S.L."/>
            <person name="Yuan L."/>
            <person name="Wang Z."/>
            <person name="Xia Z."/>
            <person name="Xiao L."/>
            <person name="Anderson O.D."/>
            <person name="Ouyang S."/>
            <person name="Liang Y."/>
            <person name="Zimin A.V."/>
            <person name="Pertea G."/>
            <person name="Qi P."/>
            <person name="Bennetzen J.L."/>
            <person name="Dai X."/>
            <person name="Dawson M.W."/>
            <person name="Muller H.G."/>
            <person name="Kugler K."/>
            <person name="Rivarola-Duarte L."/>
            <person name="Spannagl M."/>
            <person name="Mayer K.F.X."/>
            <person name="Lu F.H."/>
            <person name="Bevan M.W."/>
            <person name="Leroy P."/>
            <person name="Li P."/>
            <person name="You F.M."/>
            <person name="Sun Q."/>
            <person name="Liu Z."/>
            <person name="Lyons E."/>
            <person name="Wicker T."/>
            <person name="Salzberg S.L."/>
            <person name="Devos K.M."/>
            <person name="Dvorak J."/>
        </authorList>
    </citation>
    <scope>NUCLEOTIDE SEQUENCE [LARGE SCALE GENOMIC DNA]</scope>
    <source>
        <strain evidence="4">cv. AL8/78</strain>
    </source>
</reference>
<evidence type="ECO:0000256" key="1">
    <source>
        <dbReference type="ARBA" id="ARBA00008932"/>
    </source>
</evidence>
<keyword evidence="2" id="KW-0812">Transmembrane</keyword>
<dbReference type="InterPro" id="IPR008962">
    <property type="entry name" value="PapD-like_sf"/>
</dbReference>
<dbReference type="Pfam" id="PF00635">
    <property type="entry name" value="Motile_Sperm"/>
    <property type="match status" value="1"/>
</dbReference>
<dbReference type="AlphaFoldDB" id="A0A453CP30"/>
<evidence type="ECO:0000313" key="5">
    <source>
        <dbReference type="Proteomes" id="UP000015105"/>
    </source>
</evidence>
<dbReference type="PANTHER" id="PTHR10809">
    <property type="entry name" value="VESICLE-ASSOCIATED MEMBRANE PROTEIN-ASSOCIATED PROTEIN"/>
    <property type="match status" value="1"/>
</dbReference>
<evidence type="ECO:0000313" key="4">
    <source>
        <dbReference type="EnsemblPlants" id="AET2Gv20912600.3"/>
    </source>
</evidence>
<dbReference type="GO" id="GO:0090158">
    <property type="term" value="P:endoplasmic reticulum membrane organization"/>
    <property type="evidence" value="ECO:0007669"/>
    <property type="project" value="TreeGrafter"/>
</dbReference>
<sequence length="304" mass="33408">TIIAIYSRTLLPEAGTAADPTTSHAVQFTALVWFLRSRSTSRGNDRISSLFVVLAELSDRSHEQHSASGLPVRAQDPLRGEEAAIVLHAAHQQDRQVRGVQGVKTTNPRKYSVRHTCGILLPRSSCSVTVTMQAPRDMQLDHHCKDKFLVQSAVARDGATMRDLVPELFTRAPGRLIEEFKLRVVYIAANPPSPVPEEAEEEDASPRSEVTMGYEAKVSSAFDAASRCMDNSGAKPSCTKGASVVPTLVGEKVSTREENQKRLQQNMELLREAGSPQQGFSVMFVLLVFMSSVFIGHLMKHIKV</sequence>
<dbReference type="InterPro" id="IPR013783">
    <property type="entry name" value="Ig-like_fold"/>
</dbReference>
<reference evidence="4" key="4">
    <citation type="submission" date="2019-03" db="UniProtKB">
        <authorList>
            <consortium name="EnsemblPlants"/>
        </authorList>
    </citation>
    <scope>IDENTIFICATION</scope>
</reference>
<reference evidence="5" key="2">
    <citation type="journal article" date="2017" name="Nat. Plants">
        <title>The Aegilops tauschii genome reveals multiple impacts of transposons.</title>
        <authorList>
            <person name="Zhao G."/>
            <person name="Zou C."/>
            <person name="Li K."/>
            <person name="Wang K."/>
            <person name="Li T."/>
            <person name="Gao L."/>
            <person name="Zhang X."/>
            <person name="Wang H."/>
            <person name="Yang Z."/>
            <person name="Liu X."/>
            <person name="Jiang W."/>
            <person name="Mao L."/>
            <person name="Kong X."/>
            <person name="Jiao Y."/>
            <person name="Jia J."/>
        </authorList>
    </citation>
    <scope>NUCLEOTIDE SEQUENCE [LARGE SCALE GENOMIC DNA]</scope>
    <source>
        <strain evidence="5">cv. AL8/78</strain>
    </source>
</reference>
<dbReference type="Gramene" id="AET2Gv20912600.3">
    <property type="protein sequence ID" value="AET2Gv20912600.3"/>
    <property type="gene ID" value="AET2Gv20912600"/>
</dbReference>
<protein>
    <recommendedName>
        <fullName evidence="3">MSP domain-containing protein</fullName>
    </recommendedName>
</protein>
<reference evidence="4" key="5">
    <citation type="journal article" date="2021" name="G3 (Bethesda)">
        <title>Aegilops tauschii genome assembly Aet v5.0 features greater sequence contiguity and improved annotation.</title>
        <authorList>
            <person name="Wang L."/>
            <person name="Zhu T."/>
            <person name="Rodriguez J.C."/>
            <person name="Deal K.R."/>
            <person name="Dubcovsky J."/>
            <person name="McGuire P.E."/>
            <person name="Lux T."/>
            <person name="Spannagl M."/>
            <person name="Mayer K.F.X."/>
            <person name="Baldrich P."/>
            <person name="Meyers B.C."/>
            <person name="Huo N."/>
            <person name="Gu Y.Q."/>
            <person name="Zhou H."/>
            <person name="Devos K.M."/>
            <person name="Bennetzen J.L."/>
            <person name="Unver T."/>
            <person name="Budak H."/>
            <person name="Gulick P.J."/>
            <person name="Galiba G."/>
            <person name="Kalapos B."/>
            <person name="Nelson D.R."/>
            <person name="Li P."/>
            <person name="You F.M."/>
            <person name="Luo M.C."/>
            <person name="Dvorak J."/>
        </authorList>
    </citation>
    <scope>NUCLEOTIDE SEQUENCE [LARGE SCALE GENOMIC DNA]</scope>
    <source>
        <strain evidence="4">cv. AL8/78</strain>
    </source>
</reference>
<accession>A0A453CP30</accession>
<reference evidence="5" key="1">
    <citation type="journal article" date="2014" name="Science">
        <title>Ancient hybridizations among the ancestral genomes of bread wheat.</title>
        <authorList>
            <consortium name="International Wheat Genome Sequencing Consortium,"/>
            <person name="Marcussen T."/>
            <person name="Sandve S.R."/>
            <person name="Heier L."/>
            <person name="Spannagl M."/>
            <person name="Pfeifer M."/>
            <person name="Jakobsen K.S."/>
            <person name="Wulff B.B."/>
            <person name="Steuernagel B."/>
            <person name="Mayer K.F."/>
            <person name="Olsen O.A."/>
        </authorList>
    </citation>
    <scope>NUCLEOTIDE SEQUENCE [LARGE SCALE GENOMIC DNA]</scope>
    <source>
        <strain evidence="5">cv. AL8/78</strain>
    </source>
</reference>
<keyword evidence="5" id="KW-1185">Reference proteome</keyword>
<dbReference type="Gene3D" id="2.60.40.10">
    <property type="entry name" value="Immunoglobulins"/>
    <property type="match status" value="1"/>
</dbReference>
<dbReference type="InterPro" id="IPR016763">
    <property type="entry name" value="VAP"/>
</dbReference>
<dbReference type="SUPFAM" id="SSF49354">
    <property type="entry name" value="PapD-like"/>
    <property type="match status" value="1"/>
</dbReference>
<name>A0A453CP30_AEGTS</name>
<dbReference type="EnsemblPlants" id="AET2Gv20912600.3">
    <property type="protein sequence ID" value="AET2Gv20912600.3"/>
    <property type="gene ID" value="AET2Gv20912600"/>
</dbReference>
<organism evidence="4 5">
    <name type="scientific">Aegilops tauschii subsp. strangulata</name>
    <name type="common">Goatgrass</name>
    <dbReference type="NCBI Taxonomy" id="200361"/>
    <lineage>
        <taxon>Eukaryota</taxon>
        <taxon>Viridiplantae</taxon>
        <taxon>Streptophyta</taxon>
        <taxon>Embryophyta</taxon>
        <taxon>Tracheophyta</taxon>
        <taxon>Spermatophyta</taxon>
        <taxon>Magnoliopsida</taxon>
        <taxon>Liliopsida</taxon>
        <taxon>Poales</taxon>
        <taxon>Poaceae</taxon>
        <taxon>BOP clade</taxon>
        <taxon>Pooideae</taxon>
        <taxon>Triticodae</taxon>
        <taxon>Triticeae</taxon>
        <taxon>Triticinae</taxon>
        <taxon>Aegilops</taxon>
    </lineage>
</organism>
<dbReference type="GO" id="GO:0005789">
    <property type="term" value="C:endoplasmic reticulum membrane"/>
    <property type="evidence" value="ECO:0007669"/>
    <property type="project" value="InterPro"/>
</dbReference>
<keyword evidence="2" id="KW-1133">Transmembrane helix</keyword>
<dbReference type="Proteomes" id="UP000015105">
    <property type="component" value="Chromosome 2D"/>
</dbReference>